<feature type="compositionally biased region" description="Low complexity" evidence="3">
    <location>
        <begin position="243"/>
        <end position="292"/>
    </location>
</feature>
<evidence type="ECO:0000256" key="2">
    <source>
        <dbReference type="ARBA" id="ARBA00022942"/>
    </source>
</evidence>
<reference evidence="5 6" key="1">
    <citation type="journal article" date="2018" name="IMA Fungus">
        <title>IMA Genome-F 9: Draft genome sequence of Annulohypoxylon stygium, Aspergillus mulundensis, Berkeleyomyces basicola (syn. Thielaviopsis basicola), Ceratocystis smalleyi, two Cercospora beticola strains, Coleophoma cylindrospora, Fusarium fracticaudum, Phialophora cf. hyalina, and Morchella septimelata.</title>
        <authorList>
            <person name="Wingfield B.D."/>
            <person name="Bills G.F."/>
            <person name="Dong Y."/>
            <person name="Huang W."/>
            <person name="Nel W.J."/>
            <person name="Swalarsk-Parry B.S."/>
            <person name="Vaghefi N."/>
            <person name="Wilken P.M."/>
            <person name="An Z."/>
            <person name="de Beer Z.W."/>
            <person name="De Vos L."/>
            <person name="Chen L."/>
            <person name="Duong T.A."/>
            <person name="Gao Y."/>
            <person name="Hammerbacher A."/>
            <person name="Kikkert J.R."/>
            <person name="Li Y."/>
            <person name="Li H."/>
            <person name="Li K."/>
            <person name="Li Q."/>
            <person name="Liu X."/>
            <person name="Ma X."/>
            <person name="Naidoo K."/>
            <person name="Pethybridge S.J."/>
            <person name="Sun J."/>
            <person name="Steenkamp E.T."/>
            <person name="van der Nest M.A."/>
            <person name="van Wyk S."/>
            <person name="Wingfield M.J."/>
            <person name="Xiong C."/>
            <person name="Yue Q."/>
            <person name="Zhang X."/>
        </authorList>
    </citation>
    <scope>NUCLEOTIDE SEQUENCE [LARGE SCALE GENOMIC DNA]</scope>
    <source>
        <strain evidence="5 6">BP 5553</strain>
    </source>
</reference>
<dbReference type="SUPFAM" id="SSF46785">
    <property type="entry name" value="Winged helix' DNA-binding domain"/>
    <property type="match status" value="1"/>
</dbReference>
<proteinExistence type="inferred from homology"/>
<dbReference type="FunFam" id="1.10.20.10:FF:000037">
    <property type="entry name" value="Transcription initiation factor TFIID subunit 12"/>
    <property type="match status" value="1"/>
</dbReference>
<dbReference type="EMBL" id="NPIC01000008">
    <property type="protein sequence ID" value="RDL33862.1"/>
    <property type="molecule type" value="Genomic_DNA"/>
</dbReference>
<dbReference type="SMART" id="SM00753">
    <property type="entry name" value="PAM"/>
    <property type="match status" value="1"/>
</dbReference>
<feature type="region of interest" description="Disordered" evidence="3">
    <location>
        <begin position="696"/>
        <end position="726"/>
    </location>
</feature>
<feature type="compositionally biased region" description="Low complexity" evidence="3">
    <location>
        <begin position="96"/>
        <end position="122"/>
    </location>
</feature>
<feature type="compositionally biased region" description="Low complexity" evidence="3">
    <location>
        <begin position="1"/>
        <end position="30"/>
    </location>
</feature>
<protein>
    <recommendedName>
        <fullName evidence="4">PCI domain-containing protein</fullName>
    </recommendedName>
</protein>
<evidence type="ECO:0000256" key="3">
    <source>
        <dbReference type="SAM" id="MobiDB-lite"/>
    </source>
</evidence>
<dbReference type="PROSITE" id="PS50250">
    <property type="entry name" value="PCI"/>
    <property type="match status" value="1"/>
</dbReference>
<feature type="region of interest" description="Disordered" evidence="3">
    <location>
        <begin position="1323"/>
        <end position="1353"/>
    </location>
</feature>
<dbReference type="GO" id="GO:0042176">
    <property type="term" value="P:regulation of protein catabolic process"/>
    <property type="evidence" value="ECO:0007669"/>
    <property type="project" value="InterPro"/>
</dbReference>
<feature type="compositionally biased region" description="Polar residues" evidence="3">
    <location>
        <begin position="130"/>
        <end position="143"/>
    </location>
</feature>
<feature type="compositionally biased region" description="Polar residues" evidence="3">
    <location>
        <begin position="293"/>
        <end position="308"/>
    </location>
</feature>
<dbReference type="Pfam" id="PF01399">
    <property type="entry name" value="PCI"/>
    <property type="match status" value="1"/>
</dbReference>
<feature type="compositionally biased region" description="Basic and acidic residues" evidence="3">
    <location>
        <begin position="763"/>
        <end position="773"/>
    </location>
</feature>
<dbReference type="OrthoDB" id="1713558at2759"/>
<feature type="domain" description="PCI" evidence="4">
    <location>
        <begin position="1099"/>
        <end position="1279"/>
    </location>
</feature>
<feature type="region of interest" description="Disordered" evidence="3">
    <location>
        <begin position="95"/>
        <end position="148"/>
    </location>
</feature>
<feature type="region of interest" description="Disordered" evidence="3">
    <location>
        <begin position="205"/>
        <end position="457"/>
    </location>
</feature>
<dbReference type="SMART" id="SM00088">
    <property type="entry name" value="PINT"/>
    <property type="match status" value="1"/>
</dbReference>
<feature type="region of interest" description="Disordered" evidence="3">
    <location>
        <begin position="743"/>
        <end position="855"/>
    </location>
</feature>
<dbReference type="Pfam" id="PF25573">
    <property type="entry name" value="TPR_PSMD3_N"/>
    <property type="match status" value="1"/>
</dbReference>
<dbReference type="GO" id="GO:0030234">
    <property type="term" value="F:enzyme regulator activity"/>
    <property type="evidence" value="ECO:0007669"/>
    <property type="project" value="InterPro"/>
</dbReference>
<feature type="compositionally biased region" description="Basic and acidic residues" evidence="3">
    <location>
        <begin position="205"/>
        <end position="236"/>
    </location>
</feature>
<dbReference type="InterPro" id="IPR009072">
    <property type="entry name" value="Histone-fold"/>
</dbReference>
<comment type="caution">
    <text evidence="5">The sequence shown here is derived from an EMBL/GenBank/DDBJ whole genome shotgun (WGS) entry which is preliminary data.</text>
</comment>
<dbReference type="GeneID" id="43601079"/>
<dbReference type="InterPro" id="IPR057985">
    <property type="entry name" value="TPR_PSMD3_N"/>
</dbReference>
<comment type="similarity">
    <text evidence="1">Belongs to the proteasome subunit S3 family.</text>
</comment>
<feature type="region of interest" description="Disordered" evidence="3">
    <location>
        <begin position="1"/>
        <end position="57"/>
    </location>
</feature>
<evidence type="ECO:0000259" key="4">
    <source>
        <dbReference type="PROSITE" id="PS50250"/>
    </source>
</evidence>
<feature type="compositionally biased region" description="Basic and acidic residues" evidence="3">
    <location>
        <begin position="1323"/>
        <end position="1337"/>
    </location>
</feature>
<feature type="compositionally biased region" description="Polar residues" evidence="3">
    <location>
        <begin position="425"/>
        <end position="442"/>
    </location>
</feature>
<dbReference type="GO" id="GO:0005669">
    <property type="term" value="C:transcription factor TFIID complex"/>
    <property type="evidence" value="ECO:0007669"/>
    <property type="project" value="InterPro"/>
</dbReference>
<dbReference type="Proteomes" id="UP000254866">
    <property type="component" value="Unassembled WGS sequence"/>
</dbReference>
<dbReference type="GO" id="GO:0008541">
    <property type="term" value="C:proteasome regulatory particle, lid subcomplex"/>
    <property type="evidence" value="ECO:0007669"/>
    <property type="project" value="TreeGrafter"/>
</dbReference>
<dbReference type="Pfam" id="PF08375">
    <property type="entry name" value="Rpn3_C"/>
    <property type="match status" value="1"/>
</dbReference>
<dbReference type="InterPro" id="IPR050756">
    <property type="entry name" value="CSN3"/>
</dbReference>
<gene>
    <name evidence="5" type="ORF">BP5553_08230</name>
</gene>
<dbReference type="GO" id="GO:0006511">
    <property type="term" value="P:ubiquitin-dependent protein catabolic process"/>
    <property type="evidence" value="ECO:0007669"/>
    <property type="project" value="TreeGrafter"/>
</dbReference>
<dbReference type="PANTHER" id="PTHR10758:SF2">
    <property type="entry name" value="26S PROTEASOME NON-ATPASE REGULATORY SUBUNIT 3"/>
    <property type="match status" value="1"/>
</dbReference>
<feature type="region of interest" description="Disordered" evidence="3">
    <location>
        <begin position="939"/>
        <end position="959"/>
    </location>
</feature>
<feature type="compositionally biased region" description="Polar residues" evidence="3">
    <location>
        <begin position="326"/>
        <end position="399"/>
    </location>
</feature>
<keyword evidence="2" id="KW-0647">Proteasome</keyword>
<dbReference type="CDD" id="cd07981">
    <property type="entry name" value="HFD_TAF12"/>
    <property type="match status" value="1"/>
</dbReference>
<organism evidence="5 6">
    <name type="scientific">Venustampulla echinocandica</name>
    <dbReference type="NCBI Taxonomy" id="2656787"/>
    <lineage>
        <taxon>Eukaryota</taxon>
        <taxon>Fungi</taxon>
        <taxon>Dikarya</taxon>
        <taxon>Ascomycota</taxon>
        <taxon>Pezizomycotina</taxon>
        <taxon>Leotiomycetes</taxon>
        <taxon>Helotiales</taxon>
        <taxon>Pleuroascaceae</taxon>
        <taxon>Venustampulla</taxon>
    </lineage>
</organism>
<evidence type="ECO:0000313" key="6">
    <source>
        <dbReference type="Proteomes" id="UP000254866"/>
    </source>
</evidence>
<evidence type="ECO:0000313" key="5">
    <source>
        <dbReference type="EMBL" id="RDL33862.1"/>
    </source>
</evidence>
<accession>A0A370TG38</accession>
<dbReference type="InterPro" id="IPR000717">
    <property type="entry name" value="PCI_dom"/>
</dbReference>
<dbReference type="InterPro" id="IPR003228">
    <property type="entry name" value="TFIID_TAF12_dom"/>
</dbReference>
<dbReference type="STRING" id="2656787.A0A370TG38"/>
<dbReference type="GO" id="GO:0006352">
    <property type="term" value="P:DNA-templated transcription initiation"/>
    <property type="evidence" value="ECO:0007669"/>
    <property type="project" value="InterPro"/>
</dbReference>
<evidence type="ECO:0000256" key="1">
    <source>
        <dbReference type="ARBA" id="ARBA00007912"/>
    </source>
</evidence>
<keyword evidence="6" id="KW-1185">Reference proteome</keyword>
<dbReference type="SUPFAM" id="SSF47113">
    <property type="entry name" value="Histone-fold"/>
    <property type="match status" value="1"/>
</dbReference>
<dbReference type="Pfam" id="PF03847">
    <property type="entry name" value="TFIID_20kDa"/>
    <property type="match status" value="1"/>
</dbReference>
<feature type="compositionally biased region" description="Polar residues" evidence="3">
    <location>
        <begin position="746"/>
        <end position="755"/>
    </location>
</feature>
<dbReference type="GO" id="GO:0046982">
    <property type="term" value="F:protein heterodimerization activity"/>
    <property type="evidence" value="ECO:0007669"/>
    <property type="project" value="InterPro"/>
</dbReference>
<dbReference type="Gene3D" id="1.10.20.10">
    <property type="entry name" value="Histone, subunit A"/>
    <property type="match status" value="1"/>
</dbReference>
<feature type="compositionally biased region" description="Acidic residues" evidence="3">
    <location>
        <begin position="1338"/>
        <end position="1353"/>
    </location>
</feature>
<feature type="region of interest" description="Disordered" evidence="3">
    <location>
        <begin position="471"/>
        <end position="503"/>
    </location>
</feature>
<dbReference type="RefSeq" id="XP_031867144.1">
    <property type="nucleotide sequence ID" value="XM_032016853.1"/>
</dbReference>
<dbReference type="InterPro" id="IPR013586">
    <property type="entry name" value="PSMD3_C"/>
</dbReference>
<dbReference type="InterPro" id="IPR036390">
    <property type="entry name" value="WH_DNA-bd_sf"/>
</dbReference>
<name>A0A370TG38_9HELO</name>
<dbReference type="PANTHER" id="PTHR10758">
    <property type="entry name" value="26S PROTEASOME NON-ATPASE REGULATORY SUBUNIT 3/COP9 SIGNALOSOME COMPLEX SUBUNIT 3"/>
    <property type="match status" value="1"/>
</dbReference>
<sequence length="1353" mass="148222">MNNPGQGSQPAQGQGQPAAAQQQQQNQQRRPQPPLYKPEQMRSLPDSFSANEKEKWEQGLRSLWNQVEKNSAETPQHQEAKRKIFEFSKTLTNKLQAIRMQQQQNAQQGGAARPQSQPQPAQGGEGSSQNPSAEQQQQRQKPQVSAKVMEHVSKFPYVLPPQLTHGTPEAAKWVADAKQRYLKGLVAMEGATGRLAALDAMLQKRNDDGRPLNPDEEKEFQQKKEQFQKTHAEAKNFVDSFRQQQRAAQQQQQQNAANANQQANPAQPQAGGSAPNAAASVPSAAAPARPQVTPQQPNPALQNTQTVNAAIEAARNQQLGGARPSLPQNSSISQAPQMPSQNAPSMPQQGPPTSNIKMESAPATSGISGMPPQINTGAAVTQLQQGQSRPMQNSPQSAVPHSAGGAPQSATSQAPQVPRALTHSAALTQAARSYSSGNTGQPSAPHVMGHSHPSAPREAQNVITNKMPIPKHLPERATAPPQPVPINQPRPTYTGGPSNAGTGVVSQPVLPKTPGYNMAGEGDRVLSRKKLDELVKQVTGGGQGDGQSLTPEVEESMLTVADTFVDQVLHAACKIAKERGSKVLEIRDIQLTLERGYNIRIPGYSSDEIRTVRKIQPSPAWIAKMSAVQAAKVTGGKNADDHFTMDLIKGNNDHISYLMALAFMAPSVARTDVHDMGAWITVVAFPSRSRSSFNCNHPRQLVQDHHPSPSTTPTTPCKGPNTGYFPEDQTSQKVVFKSDTLHHSNHTTLTRSPTASLVRHQGRRDGRCADDMPSKTPHTNGNDPVENGINGTKDVEMKDDAPAPLKGGKGKKVKEGDEEMTVVVPPSKGSKLSSFTKKDNDGDVAMGEEETSGEDGAVKVDPVAKAVSDIKNTFPLLERAVTLFDARFSLRALRSISSIRKRLTPDILSQVITETYPSTSPGAKSLLVALERENATFTKPSSNEMDVDVEPKTSKNGKKEPKEIIPEIDIFLGILIQIYYLDNHMNQKGAVFSQHLAERIHLLNRRTLDSLSARVYFYYSLFCEQIAPLPPSLSSPVVSLRPALLGALRTAVLRKDIDTQSTVIVLLLRNYISTSSISQADLLVSHTKFPENASNNQVARYLYYLGRIRAIQLRYTEAHEHFTAATRKAPSSPSAAGFSQNATKFLMVVELLMGDIPERAIFRAPSMEHALQPYFQLVQAVRVGLLGEFENAIKQHSDTFRRDGTYTLILRLRQNVIKTGIRMMSLSYSRISLRDICIRLKLDSEESAEYIVAKAIRDGVIEASLDRERGFMKSKEVGDVYATREPGEAFHDRIRACLALHDESVKAMRFPMNQHRLELKNAQEAREREREMAKEIQDGDLDEDDLGGDFEGM</sequence>
<feature type="compositionally biased region" description="Basic and acidic residues" evidence="3">
    <location>
        <begin position="949"/>
        <end position="959"/>
    </location>
</feature>